<evidence type="ECO:0000256" key="1">
    <source>
        <dbReference type="ARBA" id="ARBA00004651"/>
    </source>
</evidence>
<keyword evidence="3" id="KW-1003">Cell membrane</keyword>
<evidence type="ECO:0000256" key="5">
    <source>
        <dbReference type="ARBA" id="ARBA00022989"/>
    </source>
</evidence>
<evidence type="ECO:0000313" key="8">
    <source>
        <dbReference type="Proteomes" id="UP000805614"/>
    </source>
</evidence>
<keyword evidence="6" id="KW-0472">Membrane</keyword>
<reference evidence="7 8" key="1">
    <citation type="submission" date="2020-06" db="EMBL/GenBank/DDBJ databases">
        <title>Actinomadura xiongansis sp. nov., isolated from soil of Baiyangdian.</title>
        <authorList>
            <person name="Zhang X."/>
        </authorList>
    </citation>
    <scope>NUCLEOTIDE SEQUENCE [LARGE SCALE GENOMIC DNA]</scope>
    <source>
        <strain evidence="7 8">HBUM206468</strain>
    </source>
</reference>
<dbReference type="Pfam" id="PF07681">
    <property type="entry name" value="DoxX"/>
    <property type="match status" value="1"/>
</dbReference>
<keyword evidence="4" id="KW-0812">Transmembrane</keyword>
<gene>
    <name evidence="7" type="ORF">HKK74_28910</name>
</gene>
<dbReference type="InterPro" id="IPR051907">
    <property type="entry name" value="DoxX-like_oxidoreductase"/>
</dbReference>
<name>A0ABR7LXJ8_9ACTN</name>
<keyword evidence="8" id="KW-1185">Reference proteome</keyword>
<dbReference type="PANTHER" id="PTHR33452:SF1">
    <property type="entry name" value="INNER MEMBRANE PROTEIN YPHA-RELATED"/>
    <property type="match status" value="1"/>
</dbReference>
<dbReference type="EMBL" id="JABVEC010000027">
    <property type="protein sequence ID" value="MBC6469481.1"/>
    <property type="molecule type" value="Genomic_DNA"/>
</dbReference>
<sequence>MRLIRSLARPLVALPFVVTGLETLRDPQPRAQQVAPKVKTIADRVDWLPTNDPVTLVRLEGALSLGTGALLTLGKFKRLTSLLLTAQMVPTLLTEHRYWTEDDPERRASERSHLLKNLSLFGALVMMTTEPRRRSALARRARDARVKAGVETRHLRRHTANEAKRLAKR</sequence>
<dbReference type="PANTHER" id="PTHR33452">
    <property type="entry name" value="OXIDOREDUCTASE CATD-RELATED"/>
    <property type="match status" value="1"/>
</dbReference>
<accession>A0ABR7LXJ8</accession>
<organism evidence="7 8">
    <name type="scientific">Actinomadura alba</name>
    <dbReference type="NCBI Taxonomy" id="406431"/>
    <lineage>
        <taxon>Bacteria</taxon>
        <taxon>Bacillati</taxon>
        <taxon>Actinomycetota</taxon>
        <taxon>Actinomycetes</taxon>
        <taxon>Streptosporangiales</taxon>
        <taxon>Thermomonosporaceae</taxon>
        <taxon>Actinomadura</taxon>
    </lineage>
</organism>
<dbReference type="InterPro" id="IPR032808">
    <property type="entry name" value="DoxX"/>
</dbReference>
<comment type="caution">
    <text evidence="7">The sequence shown here is derived from an EMBL/GenBank/DDBJ whole genome shotgun (WGS) entry which is preliminary data.</text>
</comment>
<evidence type="ECO:0000256" key="2">
    <source>
        <dbReference type="ARBA" id="ARBA00006679"/>
    </source>
</evidence>
<keyword evidence="5" id="KW-1133">Transmembrane helix</keyword>
<evidence type="ECO:0000256" key="6">
    <source>
        <dbReference type="ARBA" id="ARBA00023136"/>
    </source>
</evidence>
<evidence type="ECO:0000256" key="4">
    <source>
        <dbReference type="ARBA" id="ARBA00022692"/>
    </source>
</evidence>
<dbReference type="Proteomes" id="UP000805614">
    <property type="component" value="Unassembled WGS sequence"/>
</dbReference>
<dbReference type="RefSeq" id="WP_187246524.1">
    <property type="nucleotide sequence ID" value="NZ_BAAAOK010000011.1"/>
</dbReference>
<evidence type="ECO:0000313" key="7">
    <source>
        <dbReference type="EMBL" id="MBC6469481.1"/>
    </source>
</evidence>
<comment type="similarity">
    <text evidence="2">Belongs to the DoxX family.</text>
</comment>
<evidence type="ECO:0000256" key="3">
    <source>
        <dbReference type="ARBA" id="ARBA00022475"/>
    </source>
</evidence>
<proteinExistence type="inferred from homology"/>
<protein>
    <submittedName>
        <fullName evidence="7">DoxX family protein</fullName>
    </submittedName>
</protein>
<comment type="subcellular location">
    <subcellularLocation>
        <location evidence="1">Cell membrane</location>
        <topology evidence="1">Multi-pass membrane protein</topology>
    </subcellularLocation>
</comment>